<organism evidence="4 5">
    <name type="scientific">Roseinatronobacter ekhonensis</name>
    <dbReference type="NCBI Taxonomy" id="254356"/>
    <lineage>
        <taxon>Bacteria</taxon>
        <taxon>Pseudomonadati</taxon>
        <taxon>Pseudomonadota</taxon>
        <taxon>Alphaproteobacteria</taxon>
        <taxon>Rhodobacterales</taxon>
        <taxon>Paracoccaceae</taxon>
        <taxon>Roseinatronobacter</taxon>
    </lineage>
</organism>
<accession>A0A3B0M9C9</accession>
<keyword evidence="3" id="KW-0472">Membrane</keyword>
<dbReference type="Pfam" id="PF01066">
    <property type="entry name" value="CDP-OH_P_transf"/>
    <property type="match status" value="1"/>
</dbReference>
<dbReference type="InterPro" id="IPR000462">
    <property type="entry name" value="CDP-OH_P_trans"/>
</dbReference>
<protein>
    <submittedName>
        <fullName evidence="4">Inner membrane protein YnjF</fullName>
    </submittedName>
</protein>
<dbReference type="Proteomes" id="UP000272908">
    <property type="component" value="Unassembled WGS sequence"/>
</dbReference>
<name>A0A3B0M9C9_9RHOB</name>
<feature type="transmembrane region" description="Helical" evidence="3">
    <location>
        <begin position="185"/>
        <end position="205"/>
    </location>
</feature>
<evidence type="ECO:0000313" key="5">
    <source>
        <dbReference type="Proteomes" id="UP000272908"/>
    </source>
</evidence>
<keyword evidence="5" id="KW-1185">Reference proteome</keyword>
<keyword evidence="1 2" id="KW-0808">Transferase</keyword>
<feature type="transmembrane region" description="Helical" evidence="3">
    <location>
        <begin position="211"/>
        <end position="232"/>
    </location>
</feature>
<evidence type="ECO:0000256" key="3">
    <source>
        <dbReference type="SAM" id="Phobius"/>
    </source>
</evidence>
<dbReference type="Gene3D" id="1.20.120.1760">
    <property type="match status" value="1"/>
</dbReference>
<evidence type="ECO:0000313" key="4">
    <source>
        <dbReference type="EMBL" id="SUZ30348.1"/>
    </source>
</evidence>
<dbReference type="InterPro" id="IPR043130">
    <property type="entry name" value="CDP-OH_PTrfase_TM_dom"/>
</dbReference>
<dbReference type="AlphaFoldDB" id="A0A3B0M9C9"/>
<dbReference type="GO" id="GO:0016020">
    <property type="term" value="C:membrane"/>
    <property type="evidence" value="ECO:0007669"/>
    <property type="project" value="InterPro"/>
</dbReference>
<dbReference type="GO" id="GO:0016780">
    <property type="term" value="F:phosphotransferase activity, for other substituted phosphate groups"/>
    <property type="evidence" value="ECO:0007669"/>
    <property type="project" value="InterPro"/>
</dbReference>
<dbReference type="InterPro" id="IPR048254">
    <property type="entry name" value="CDP_ALCOHOL_P_TRANSF_CS"/>
</dbReference>
<evidence type="ECO:0000256" key="2">
    <source>
        <dbReference type="RuleBase" id="RU003750"/>
    </source>
</evidence>
<dbReference type="PROSITE" id="PS00379">
    <property type="entry name" value="CDP_ALCOHOL_P_TRANSF"/>
    <property type="match status" value="1"/>
</dbReference>
<dbReference type="EMBL" id="UIHC01000001">
    <property type="protein sequence ID" value="SUZ30348.1"/>
    <property type="molecule type" value="Genomic_DNA"/>
</dbReference>
<feature type="transmembrane region" description="Helical" evidence="3">
    <location>
        <begin position="112"/>
        <end position="135"/>
    </location>
</feature>
<keyword evidence="3" id="KW-0812">Transmembrane</keyword>
<feature type="transmembrane region" description="Helical" evidence="3">
    <location>
        <begin position="65"/>
        <end position="91"/>
    </location>
</feature>
<reference evidence="5" key="1">
    <citation type="submission" date="2018-08" db="EMBL/GenBank/DDBJ databases">
        <authorList>
            <person name="Rodrigo-Torres L."/>
            <person name="Arahal R. D."/>
            <person name="Lucena T."/>
        </authorList>
    </citation>
    <scope>NUCLEOTIDE SEQUENCE [LARGE SCALE GENOMIC DNA]</scope>
    <source>
        <strain evidence="5">CECT 7235</strain>
    </source>
</reference>
<keyword evidence="3" id="KW-1133">Transmembrane helix</keyword>
<comment type="similarity">
    <text evidence="2">Belongs to the CDP-alcohol phosphatidyltransferase class-I family.</text>
</comment>
<evidence type="ECO:0000256" key="1">
    <source>
        <dbReference type="ARBA" id="ARBA00022679"/>
    </source>
</evidence>
<dbReference type="GO" id="GO:0008654">
    <property type="term" value="P:phospholipid biosynthetic process"/>
    <property type="evidence" value="ECO:0007669"/>
    <property type="project" value="InterPro"/>
</dbReference>
<gene>
    <name evidence="4" type="primary">ynjF</name>
    <name evidence="4" type="ORF">ROE7235_00067</name>
</gene>
<feature type="transmembrane region" description="Helical" evidence="3">
    <location>
        <begin position="141"/>
        <end position="164"/>
    </location>
</feature>
<sequence length="234" mass="24747">MFFAFATRCRETHCGLGPYIDDKDPTPEGRLPMLDRHLRPLIDPPLNLIGGQIARVGLTANMVTLIGLAFGLAGAGAIVAGHFLLAVALILASRVADGLDGAVARAQGVTDFGGYLDITCDFVFYAAIPLAFVLHDPAANGVAGAVLLASFYINGASFLGYAILAEKKQMRSDSHGVKSLYFTGGLLEGAETIAFFVAICLWSQWFAPMAYVFAALCAVTTTARVLLAARVFRG</sequence>
<proteinExistence type="inferred from homology"/>